<organism evidence="1 2">
    <name type="scientific">Gossypium barbadense</name>
    <name type="common">Sea Island cotton</name>
    <name type="synonym">Hibiscus barbadensis</name>
    <dbReference type="NCBI Taxonomy" id="3634"/>
    <lineage>
        <taxon>Eukaryota</taxon>
        <taxon>Viridiplantae</taxon>
        <taxon>Streptophyta</taxon>
        <taxon>Embryophyta</taxon>
        <taxon>Tracheophyta</taxon>
        <taxon>Spermatophyta</taxon>
        <taxon>Magnoliopsida</taxon>
        <taxon>eudicotyledons</taxon>
        <taxon>Gunneridae</taxon>
        <taxon>Pentapetalae</taxon>
        <taxon>rosids</taxon>
        <taxon>malvids</taxon>
        <taxon>Malvales</taxon>
        <taxon>Malvaceae</taxon>
        <taxon>Malvoideae</taxon>
        <taxon>Gossypium</taxon>
    </lineage>
</organism>
<name>A0A2P5W4G0_GOSBA</name>
<proteinExistence type="predicted"/>
<reference evidence="1 2" key="1">
    <citation type="submission" date="2015-01" db="EMBL/GenBank/DDBJ databases">
        <title>Genome of allotetraploid Gossypium barbadense reveals genomic plasticity and fiber elongation in cotton evolution.</title>
        <authorList>
            <person name="Chen X."/>
            <person name="Liu X."/>
            <person name="Zhao B."/>
            <person name="Zheng H."/>
            <person name="Hu Y."/>
            <person name="Lu G."/>
            <person name="Yang C."/>
            <person name="Chen J."/>
            <person name="Shan C."/>
            <person name="Zhang L."/>
            <person name="Zhou Y."/>
            <person name="Wang L."/>
            <person name="Guo W."/>
            <person name="Bai Y."/>
            <person name="Ruan J."/>
            <person name="Shangguan X."/>
            <person name="Mao Y."/>
            <person name="Jiang J."/>
            <person name="Zhu Y."/>
            <person name="Lei J."/>
            <person name="Kang H."/>
            <person name="Chen S."/>
            <person name="He X."/>
            <person name="Wang R."/>
            <person name="Wang Y."/>
            <person name="Chen J."/>
            <person name="Wang L."/>
            <person name="Yu S."/>
            <person name="Wang B."/>
            <person name="Wei J."/>
            <person name="Song S."/>
            <person name="Lu X."/>
            <person name="Gao Z."/>
            <person name="Gu W."/>
            <person name="Deng X."/>
            <person name="Ma D."/>
            <person name="Wang S."/>
            <person name="Liang W."/>
            <person name="Fang L."/>
            <person name="Cai C."/>
            <person name="Zhu X."/>
            <person name="Zhou B."/>
            <person name="Zhang Y."/>
            <person name="Chen Z."/>
            <person name="Xu S."/>
            <person name="Zhu R."/>
            <person name="Wang S."/>
            <person name="Zhang T."/>
            <person name="Zhao G."/>
        </authorList>
    </citation>
    <scope>NUCLEOTIDE SEQUENCE [LARGE SCALE GENOMIC DNA]</scope>
    <source>
        <strain evidence="2">cv. Xinhai21</strain>
        <tissue evidence="1">Leaf</tissue>
    </source>
</reference>
<evidence type="ECO:0000313" key="1">
    <source>
        <dbReference type="EMBL" id="PPR85963.1"/>
    </source>
</evidence>
<accession>A0A2P5W4G0</accession>
<protein>
    <submittedName>
        <fullName evidence="1">Uncharacterized protein</fullName>
    </submittedName>
</protein>
<dbReference type="AlphaFoldDB" id="A0A2P5W4G0"/>
<evidence type="ECO:0000313" key="2">
    <source>
        <dbReference type="Proteomes" id="UP000239757"/>
    </source>
</evidence>
<gene>
    <name evidence="1" type="ORF">GOBAR_AA34728</name>
</gene>
<dbReference type="Proteomes" id="UP000239757">
    <property type="component" value="Unassembled WGS sequence"/>
</dbReference>
<sequence>MEEPQAIPPWVQEKGVTLTSATPMSEEMAECIKAYLKYNTGCNYEYRKTIHYSKKGVDSKFRRAQPHRIVQ</sequence>
<dbReference type="EMBL" id="KZ669187">
    <property type="protein sequence ID" value="PPR85963.1"/>
    <property type="molecule type" value="Genomic_DNA"/>
</dbReference>